<reference evidence="2" key="1">
    <citation type="journal article" date="2016" name="Nat. Biotechnol.">
        <title>Sequencing wild and cultivated cassava and related species reveals extensive interspecific hybridization and genetic diversity.</title>
        <authorList>
            <person name="Bredeson J.V."/>
            <person name="Lyons J.B."/>
            <person name="Prochnik S.E."/>
            <person name="Wu G.A."/>
            <person name="Ha C.M."/>
            <person name="Edsinger-Gonzales E."/>
            <person name="Grimwood J."/>
            <person name="Schmutz J."/>
            <person name="Rabbi I.Y."/>
            <person name="Egesi C."/>
            <person name="Nauluvula P."/>
            <person name="Lebot V."/>
            <person name="Ndunguru J."/>
            <person name="Mkamilo G."/>
            <person name="Bart R.S."/>
            <person name="Setter T.L."/>
            <person name="Gleadow R.M."/>
            <person name="Kulakow P."/>
            <person name="Ferguson M.E."/>
            <person name="Rounsley S."/>
            <person name="Rokhsar D.S."/>
        </authorList>
    </citation>
    <scope>NUCLEOTIDE SEQUENCE [LARGE SCALE GENOMIC DNA]</scope>
    <source>
        <strain evidence="2">cv. AM560-2</strain>
    </source>
</reference>
<evidence type="ECO:0000313" key="2">
    <source>
        <dbReference type="Proteomes" id="UP000091857"/>
    </source>
</evidence>
<keyword evidence="2" id="KW-1185">Reference proteome</keyword>
<accession>A0ACB7HSX1</accession>
<evidence type="ECO:0000313" key="1">
    <source>
        <dbReference type="EMBL" id="KAG8655732.1"/>
    </source>
</evidence>
<proteinExistence type="predicted"/>
<dbReference type="Proteomes" id="UP000091857">
    <property type="component" value="Chromosome 4"/>
</dbReference>
<gene>
    <name evidence="1" type="ORF">MANES_04G063968v8</name>
</gene>
<protein>
    <submittedName>
        <fullName evidence="1">Uncharacterized protein</fullName>
    </submittedName>
</protein>
<sequence length="172" mass="19189">MSNFIELLKVLASCNEEINNVVLKNALENLKLIAPFIQKDIINACAVETPNAIIRDLGDDLFFILVDECQDVSVKEQMGVAIRYVNKFGDTSASSLKKAIESLFSTHGLSASSLRGQRYNGASNMRGEFNGFKSLILRKNSSVYYIHCFAHQLQLTLVAIAKKHSSISFFFF</sequence>
<dbReference type="EMBL" id="CM004390">
    <property type="protein sequence ID" value="KAG8655732.1"/>
    <property type="molecule type" value="Genomic_DNA"/>
</dbReference>
<comment type="caution">
    <text evidence="1">The sequence shown here is derived from an EMBL/GenBank/DDBJ whole genome shotgun (WGS) entry which is preliminary data.</text>
</comment>
<name>A0ACB7HSX1_MANES</name>
<organism evidence="1 2">
    <name type="scientific">Manihot esculenta</name>
    <name type="common">Cassava</name>
    <name type="synonym">Jatropha manihot</name>
    <dbReference type="NCBI Taxonomy" id="3983"/>
    <lineage>
        <taxon>Eukaryota</taxon>
        <taxon>Viridiplantae</taxon>
        <taxon>Streptophyta</taxon>
        <taxon>Embryophyta</taxon>
        <taxon>Tracheophyta</taxon>
        <taxon>Spermatophyta</taxon>
        <taxon>Magnoliopsida</taxon>
        <taxon>eudicotyledons</taxon>
        <taxon>Gunneridae</taxon>
        <taxon>Pentapetalae</taxon>
        <taxon>rosids</taxon>
        <taxon>fabids</taxon>
        <taxon>Malpighiales</taxon>
        <taxon>Euphorbiaceae</taxon>
        <taxon>Crotonoideae</taxon>
        <taxon>Manihoteae</taxon>
        <taxon>Manihot</taxon>
    </lineage>
</organism>